<organism evidence="2 4">
    <name type="scientific">Roseovarius indicus</name>
    <dbReference type="NCBI Taxonomy" id="540747"/>
    <lineage>
        <taxon>Bacteria</taxon>
        <taxon>Pseudomonadati</taxon>
        <taxon>Pseudomonadota</taxon>
        <taxon>Alphaproteobacteria</taxon>
        <taxon>Rhodobacterales</taxon>
        <taxon>Roseobacteraceae</taxon>
        <taxon>Roseovarius</taxon>
    </lineage>
</organism>
<keyword evidence="4" id="KW-1185">Reference proteome</keyword>
<evidence type="ECO:0000256" key="1">
    <source>
        <dbReference type="SAM" id="MobiDB-lite"/>
    </source>
</evidence>
<dbReference type="EMBL" id="CP031598">
    <property type="protein sequence ID" value="QEW28897.1"/>
    <property type="molecule type" value="Genomic_DNA"/>
</dbReference>
<evidence type="ECO:0000313" key="2">
    <source>
        <dbReference type="EMBL" id="KRS19748.1"/>
    </source>
</evidence>
<evidence type="ECO:0000313" key="5">
    <source>
        <dbReference type="Proteomes" id="UP000325785"/>
    </source>
</evidence>
<dbReference type="RefSeq" id="WP_143100385.1">
    <property type="nucleotide sequence ID" value="NZ_CP031598.1"/>
</dbReference>
<name>A0A0T5PFM0_9RHOB</name>
<dbReference type="PATRIC" id="fig|540747.5.peg.539"/>
<dbReference type="Proteomes" id="UP000051401">
    <property type="component" value="Unassembled WGS sequence"/>
</dbReference>
<dbReference type="AlphaFoldDB" id="A0A0T5PFM0"/>
<evidence type="ECO:0000313" key="3">
    <source>
        <dbReference type="EMBL" id="QEW28897.1"/>
    </source>
</evidence>
<feature type="region of interest" description="Disordered" evidence="1">
    <location>
        <begin position="45"/>
        <end position="66"/>
    </location>
</feature>
<sequence length="66" mass="7594">MKVATVTTVKCDRHVDQGNSEIDRMNAQVELADRQARAEILNWIDETNGKRDGLSGREDRPFSHRR</sequence>
<accession>A0A0T5PFM0</accession>
<dbReference type="EMBL" id="LAXI01000001">
    <property type="protein sequence ID" value="KRS19748.1"/>
    <property type="molecule type" value="Genomic_DNA"/>
</dbReference>
<protein>
    <submittedName>
        <fullName evidence="2">Uncharacterized protein</fullName>
    </submittedName>
</protein>
<reference evidence="2 4" key="1">
    <citation type="submission" date="2015-04" db="EMBL/GenBank/DDBJ databases">
        <title>The draft genome sequence of Roseovarius indicus B108T.</title>
        <authorList>
            <person name="Li G."/>
            <person name="Lai Q."/>
            <person name="Shao Z."/>
            <person name="Yan P."/>
        </authorList>
    </citation>
    <scope>NUCLEOTIDE SEQUENCE [LARGE SCALE GENOMIC DNA]</scope>
    <source>
        <strain evidence="2 4">B108</strain>
    </source>
</reference>
<dbReference type="KEGG" id="rid:RIdsm_04738"/>
<dbReference type="STRING" id="540747.SAMN04488031_102764"/>
<proteinExistence type="predicted"/>
<evidence type="ECO:0000313" key="4">
    <source>
        <dbReference type="Proteomes" id="UP000051401"/>
    </source>
</evidence>
<feature type="compositionally biased region" description="Basic and acidic residues" evidence="1">
    <location>
        <begin position="47"/>
        <end position="66"/>
    </location>
</feature>
<dbReference type="Proteomes" id="UP000325785">
    <property type="component" value="Chromosome"/>
</dbReference>
<reference evidence="3 5" key="2">
    <citation type="submission" date="2018-08" db="EMBL/GenBank/DDBJ databases">
        <title>Genetic Globetrotter - A new plasmid hitch-hiking vast phylogenetic and geographic distances.</title>
        <authorList>
            <person name="Vollmers J."/>
            <person name="Petersen J."/>
        </authorList>
    </citation>
    <scope>NUCLEOTIDE SEQUENCE [LARGE SCALE GENOMIC DNA]</scope>
    <source>
        <strain evidence="3 5">DSM 26383</strain>
    </source>
</reference>
<gene>
    <name evidence="3" type="ORF">RIdsm_04738</name>
    <name evidence="2" type="ORF">XM52_02650</name>
</gene>